<dbReference type="PATRIC" id="fig|1028801.3.peg.5434"/>
<dbReference type="AlphaFoldDB" id="A0A068THW5"/>
<dbReference type="eggNOG" id="COG2801">
    <property type="taxonomic scope" value="Bacteria"/>
</dbReference>
<proteinExistence type="predicted"/>
<feature type="compositionally biased region" description="Polar residues" evidence="1">
    <location>
        <begin position="48"/>
        <end position="60"/>
    </location>
</feature>
<geneLocation type="plasmid" evidence="4">
    <name>II</name>
</geneLocation>
<evidence type="ECO:0000313" key="3">
    <source>
        <dbReference type="EMBL" id="CDN57666.1"/>
    </source>
</evidence>
<organism evidence="3 4">
    <name type="scientific">Neorhizobium galegae bv. officinalis bv. officinalis str. HAMBI 1141</name>
    <dbReference type="NCBI Taxonomy" id="1028801"/>
    <lineage>
        <taxon>Bacteria</taxon>
        <taxon>Pseudomonadati</taxon>
        <taxon>Pseudomonadota</taxon>
        <taxon>Alphaproteobacteria</taxon>
        <taxon>Hyphomicrobiales</taxon>
        <taxon>Rhizobiaceae</taxon>
        <taxon>Rhizobium/Agrobacterium group</taxon>
        <taxon>Neorhizobium</taxon>
    </lineage>
</organism>
<dbReference type="InterPro" id="IPR012337">
    <property type="entry name" value="RNaseH-like_sf"/>
</dbReference>
<evidence type="ECO:0000313" key="4">
    <source>
        <dbReference type="Proteomes" id="UP000028186"/>
    </source>
</evidence>
<dbReference type="KEGG" id="ngl:RG1141_PA08340"/>
<dbReference type="HOGENOM" id="CLU_027402_41_6_5"/>
<evidence type="ECO:0000259" key="2">
    <source>
        <dbReference type="Pfam" id="PF13683"/>
    </source>
</evidence>
<dbReference type="Pfam" id="PF13683">
    <property type="entry name" value="rve_3"/>
    <property type="match status" value="1"/>
</dbReference>
<sequence length="70" mass="7905">MGDNVFVERVFRWIKYNDVYLHADKTVSEARVGVGRYLPFCNSRRSHSSGGRQTPDQPSFNALAPMMVAA</sequence>
<dbReference type="Proteomes" id="UP000028186">
    <property type="component" value="Plasmid pHAMBI1141a"/>
</dbReference>
<dbReference type="SUPFAM" id="SSF53098">
    <property type="entry name" value="Ribonuclease H-like"/>
    <property type="match status" value="1"/>
</dbReference>
<reference evidence="4" key="1">
    <citation type="journal article" date="2014" name="BMC Genomics">
        <title>Genome sequencing of two Neorhizobium galegae strains reveals a noeT gene responsible for the unusual acetylation of the nodulation factors.</title>
        <authorList>
            <person name="Osterman J."/>
            <person name="Marsh J."/>
            <person name="Laine P.K."/>
            <person name="Zeng Z."/>
            <person name="Alatalo E."/>
            <person name="Sullivan J.T."/>
            <person name="Young J.P."/>
            <person name="Thomas-Oates J."/>
            <person name="Paulin L."/>
            <person name="Lindstrom K."/>
        </authorList>
    </citation>
    <scope>NUCLEOTIDE SEQUENCE [LARGE SCALE GENOMIC DNA]</scope>
    <source>
        <strain evidence="4">HAMBI 1141</strain>
        <plasmid evidence="4">II</plasmid>
    </source>
</reference>
<feature type="domain" description="Integrase catalytic" evidence="2">
    <location>
        <begin position="3"/>
        <end position="55"/>
    </location>
</feature>
<dbReference type="InterPro" id="IPR001584">
    <property type="entry name" value="Integrase_cat-core"/>
</dbReference>
<evidence type="ECO:0000256" key="1">
    <source>
        <dbReference type="SAM" id="MobiDB-lite"/>
    </source>
</evidence>
<keyword evidence="3" id="KW-0614">Plasmid</keyword>
<protein>
    <submittedName>
        <fullName evidence="3">Putative transposase protein</fullName>
    </submittedName>
</protein>
<gene>
    <name evidence="3" type="ORF">RG1141_PA08340</name>
</gene>
<accession>A0A068THW5</accession>
<dbReference type="EMBL" id="HG938356">
    <property type="protein sequence ID" value="CDN57666.1"/>
    <property type="molecule type" value="Genomic_DNA"/>
</dbReference>
<name>A0A068THW5_NEOGA</name>
<feature type="region of interest" description="Disordered" evidence="1">
    <location>
        <begin position="43"/>
        <end position="70"/>
    </location>
</feature>